<organism evidence="3 4">
    <name type="scientific">Macrostomum lignano</name>
    <dbReference type="NCBI Taxonomy" id="282301"/>
    <lineage>
        <taxon>Eukaryota</taxon>
        <taxon>Metazoa</taxon>
        <taxon>Spiralia</taxon>
        <taxon>Lophotrochozoa</taxon>
        <taxon>Platyhelminthes</taxon>
        <taxon>Rhabditophora</taxon>
        <taxon>Macrostomorpha</taxon>
        <taxon>Macrostomida</taxon>
        <taxon>Macrostomidae</taxon>
        <taxon>Macrostomum</taxon>
    </lineage>
</organism>
<dbReference type="PANTHER" id="PTHR21506:SF0">
    <property type="entry name" value="CONSERVED OLIGOMERIC GOLGI COMPLEX SUBUNIT 6"/>
    <property type="match status" value="1"/>
</dbReference>
<dbReference type="GO" id="GO:0017119">
    <property type="term" value="C:Golgi transport complex"/>
    <property type="evidence" value="ECO:0007669"/>
    <property type="project" value="InterPro"/>
</dbReference>
<name>A0A1I8FLA8_9PLAT</name>
<dbReference type="SMART" id="SM01087">
    <property type="entry name" value="COG6"/>
    <property type="match status" value="1"/>
</dbReference>
<protein>
    <submittedName>
        <fullName evidence="4">Conserved oligomeric Golgi complex subunit 6</fullName>
    </submittedName>
</protein>
<evidence type="ECO:0000259" key="2">
    <source>
        <dbReference type="Pfam" id="PF20653"/>
    </source>
</evidence>
<proteinExistence type="predicted"/>
<feature type="domain" description="Conserved Oligomeric Golgi complex subunit 6 C-terminal" evidence="2">
    <location>
        <begin position="31"/>
        <end position="62"/>
    </location>
</feature>
<evidence type="ECO:0000313" key="3">
    <source>
        <dbReference type="Proteomes" id="UP000095280"/>
    </source>
</evidence>
<dbReference type="InterPro" id="IPR010490">
    <property type="entry name" value="COG6"/>
</dbReference>
<feature type="region of interest" description="Disordered" evidence="1">
    <location>
        <begin position="202"/>
        <end position="226"/>
    </location>
</feature>
<dbReference type="GO" id="GO:0006891">
    <property type="term" value="P:intra-Golgi vesicle-mediated transport"/>
    <property type="evidence" value="ECO:0007669"/>
    <property type="project" value="InterPro"/>
</dbReference>
<reference evidence="4" key="1">
    <citation type="submission" date="2016-11" db="UniProtKB">
        <authorList>
            <consortium name="WormBaseParasite"/>
        </authorList>
    </citation>
    <scope>IDENTIFICATION</scope>
</reference>
<evidence type="ECO:0000313" key="4">
    <source>
        <dbReference type="WBParaSite" id="maker-unitig_37722-snap-gene-0.2-mRNA-1"/>
    </source>
</evidence>
<evidence type="ECO:0000256" key="1">
    <source>
        <dbReference type="SAM" id="MobiDB-lite"/>
    </source>
</evidence>
<dbReference type="Proteomes" id="UP000095280">
    <property type="component" value="Unplaced"/>
</dbReference>
<dbReference type="PANTHER" id="PTHR21506">
    <property type="entry name" value="COMPONENT OF OLIGOMERIC GOLGI COMPLEX 6"/>
    <property type="match status" value="1"/>
</dbReference>
<dbReference type="Pfam" id="PF20653">
    <property type="entry name" value="COG6_C"/>
    <property type="match status" value="3"/>
</dbReference>
<sequence length="420" mass="46623">DLEELYDAVSAMNSSCKDMRHCKLLLMAQNQRAGLEVMEQMSVLMECGCEKLYRWIQNECGMQAGGAPRYCKIAQCYSNTPGRVRQCQAGRSSSKLSLRRSRVVAAARGTPTMELHSHDPQRYVGDMLPGCIQATASETESLDSLLKLSTDIASSRSSRRQLRAACLCSLSEGVCRPLRLRVEQRNCGWSWRRYRRLGQAARSAGGRDPATAAAGSDSPDSGMAPLSQRRDDLRQVLDTCIDPLLKLCTVTATRLSRWKLAIFMANSLHSLQTGLAATNSLRLILNACRLSWSPQLDALVAEQLSHILMAQGPGRSQKIIRRKSARHSAPSKNWSNWPDQKASTRWHSLPLTVQQYIQQLDLKADPSNVDLILNPPEGQRTSTCGNNEHLRTVLHMELNGWLSGVQAECDRTCAAQHDGH</sequence>
<feature type="domain" description="Conserved Oligomeric Golgi complex subunit 6 C-terminal" evidence="2">
    <location>
        <begin position="228"/>
        <end position="361"/>
    </location>
</feature>
<dbReference type="InterPro" id="IPR048369">
    <property type="entry name" value="COG6_C"/>
</dbReference>
<feature type="domain" description="Conserved Oligomeric Golgi complex subunit 6 C-terminal" evidence="2">
    <location>
        <begin position="108"/>
        <end position="184"/>
    </location>
</feature>
<keyword evidence="3" id="KW-1185">Reference proteome</keyword>
<accession>A0A1I8FLA8</accession>
<dbReference type="WBParaSite" id="maker-unitig_37722-snap-gene-0.2-mRNA-1">
    <property type="protein sequence ID" value="maker-unitig_37722-snap-gene-0.2-mRNA-1"/>
    <property type="gene ID" value="maker-unitig_37722-snap-gene-0.2"/>
</dbReference>
<dbReference type="AlphaFoldDB" id="A0A1I8FLA8"/>